<sequence>MNDEFLTCAKIIEFFWLLLAFVFFFFAVYAKFRLKKEIHLDIENLNSNHTSVKYQVPSQQGDAQEIHMVDQNVSNSGQLQSVAQQNKEPPTKLEEFYKKSLSITSRIFPQLAVVIICILNGASYAFAVACVILYFISILLFNILQIQDCLGSQGMKNMFKLTNNIWLICLFINYLASSLF</sequence>
<dbReference type="Proteomes" id="UP000688137">
    <property type="component" value="Unassembled WGS sequence"/>
</dbReference>
<protein>
    <submittedName>
        <fullName evidence="2">Uncharacterized protein</fullName>
    </submittedName>
</protein>
<evidence type="ECO:0000313" key="2">
    <source>
        <dbReference type="EMBL" id="CAD8043263.1"/>
    </source>
</evidence>
<comment type="caution">
    <text evidence="2">The sequence shown here is derived from an EMBL/GenBank/DDBJ whole genome shotgun (WGS) entry which is preliminary data.</text>
</comment>
<dbReference type="OMA" id="HTSVKYQ"/>
<name>A0A8S1JM54_PARPR</name>
<dbReference type="AlphaFoldDB" id="A0A8S1JM54"/>
<organism evidence="2 3">
    <name type="scientific">Paramecium primaurelia</name>
    <dbReference type="NCBI Taxonomy" id="5886"/>
    <lineage>
        <taxon>Eukaryota</taxon>
        <taxon>Sar</taxon>
        <taxon>Alveolata</taxon>
        <taxon>Ciliophora</taxon>
        <taxon>Intramacronucleata</taxon>
        <taxon>Oligohymenophorea</taxon>
        <taxon>Peniculida</taxon>
        <taxon>Parameciidae</taxon>
        <taxon>Paramecium</taxon>
    </lineage>
</organism>
<keyword evidence="1" id="KW-1133">Transmembrane helix</keyword>
<keyword evidence="1" id="KW-0472">Membrane</keyword>
<accession>A0A8S1JM54</accession>
<reference evidence="2" key="1">
    <citation type="submission" date="2021-01" db="EMBL/GenBank/DDBJ databases">
        <authorList>
            <consortium name="Genoscope - CEA"/>
            <person name="William W."/>
        </authorList>
    </citation>
    <scope>NUCLEOTIDE SEQUENCE</scope>
</reference>
<feature type="transmembrane region" description="Helical" evidence="1">
    <location>
        <begin position="12"/>
        <end position="30"/>
    </location>
</feature>
<gene>
    <name evidence="2" type="ORF">PPRIM_AZ9-3.1.T0040487</name>
</gene>
<evidence type="ECO:0000313" key="3">
    <source>
        <dbReference type="Proteomes" id="UP000688137"/>
    </source>
</evidence>
<keyword evidence="3" id="KW-1185">Reference proteome</keyword>
<feature type="transmembrane region" description="Helical" evidence="1">
    <location>
        <begin position="161"/>
        <end position="179"/>
    </location>
</feature>
<feature type="transmembrane region" description="Helical" evidence="1">
    <location>
        <begin position="111"/>
        <end position="141"/>
    </location>
</feature>
<dbReference type="EMBL" id="CAJJDM010000001">
    <property type="protein sequence ID" value="CAD8043263.1"/>
    <property type="molecule type" value="Genomic_DNA"/>
</dbReference>
<evidence type="ECO:0000256" key="1">
    <source>
        <dbReference type="SAM" id="Phobius"/>
    </source>
</evidence>
<keyword evidence="1" id="KW-0812">Transmembrane</keyword>
<proteinExistence type="predicted"/>